<name>C0EKN9_NEIFL</name>
<gene>
    <name evidence="2" type="ORF">NEIFLAOT_00483</name>
</gene>
<dbReference type="AlphaFoldDB" id="C0EKN9"/>
<comment type="subcellular location">
    <subcellularLocation>
        <location evidence="1">Cell outer membrane</location>
    </subcellularLocation>
</comment>
<evidence type="ECO:0000256" key="1">
    <source>
        <dbReference type="ARBA" id="ARBA00004442"/>
    </source>
</evidence>
<keyword evidence="3" id="KW-1185">Reference proteome</keyword>
<dbReference type="Proteomes" id="UP000004457">
    <property type="component" value="Unassembled WGS sequence"/>
</dbReference>
<dbReference type="GO" id="GO:0009279">
    <property type="term" value="C:cell outer membrane"/>
    <property type="evidence" value="ECO:0007669"/>
    <property type="project" value="UniProtKB-SubCell"/>
</dbReference>
<evidence type="ECO:0000313" key="2">
    <source>
        <dbReference type="EMBL" id="EEG34406.1"/>
    </source>
</evidence>
<dbReference type="SUPFAM" id="SSF56925">
    <property type="entry name" value="OMPA-like"/>
    <property type="match status" value="1"/>
</dbReference>
<reference evidence="2 3" key="1">
    <citation type="submission" date="2009-01" db="EMBL/GenBank/DDBJ databases">
        <authorList>
            <person name="Fulton L."/>
            <person name="Clifton S."/>
            <person name="Chinwalla A.T."/>
            <person name="Mitreva M."/>
            <person name="Sodergren E."/>
            <person name="Weinstock G."/>
            <person name="Clifton S."/>
            <person name="Dooling D.J."/>
            <person name="Fulton B."/>
            <person name="Minx P."/>
            <person name="Pepin K.H."/>
            <person name="Johnson M."/>
            <person name="Bhonagiri V."/>
            <person name="Nash W.E."/>
            <person name="Mardis E.R."/>
            <person name="Wilson R.K."/>
        </authorList>
    </citation>
    <scope>NUCLEOTIDE SEQUENCE [LARGE SCALE GENOMIC DNA]</scope>
    <source>
        <strain evidence="2 3">NRL30031/H210</strain>
    </source>
</reference>
<dbReference type="eggNOG" id="ENOG502ZXQD">
    <property type="taxonomic scope" value="Bacteria"/>
</dbReference>
<sequence length="219" mass="23443">MSIPINYYEVNMKKFILLAILSLTALTSYSANLSIDYTGWNAKAPEVNSKADLRGISLEYLGNSDSSPAKGWYVRTQYSTGKVTESMVNGKIKMTELEGGYKYPIIEGKSAYLSGKAGIGFAYTTVKANAVSDSVSHITFPFGLEAGIKANSKLTVAANAGYKFGWELSGGSTCRDGWNSPSQGKGSCSHHGGVAETHEEKIGKVRGATFGLGLKYSFD</sequence>
<accession>C0EKN9</accession>
<dbReference type="EMBL" id="ACEN01000011">
    <property type="protein sequence ID" value="EEG34406.1"/>
    <property type="molecule type" value="Genomic_DNA"/>
</dbReference>
<evidence type="ECO:0000313" key="3">
    <source>
        <dbReference type="Proteomes" id="UP000004457"/>
    </source>
</evidence>
<dbReference type="InterPro" id="IPR011250">
    <property type="entry name" value="OMP/PagP_B-barrel"/>
</dbReference>
<organism evidence="2 3">
    <name type="scientific">Neisseria flavescens NRL30031/H210</name>
    <dbReference type="NCBI Taxonomy" id="546264"/>
    <lineage>
        <taxon>Bacteria</taxon>
        <taxon>Pseudomonadati</taxon>
        <taxon>Pseudomonadota</taxon>
        <taxon>Betaproteobacteria</taxon>
        <taxon>Neisseriales</taxon>
        <taxon>Neisseriaceae</taxon>
        <taxon>Neisseria</taxon>
    </lineage>
</organism>
<comment type="caution">
    <text evidence="2">The sequence shown here is derived from an EMBL/GenBank/DDBJ whole genome shotgun (WGS) entry which is preliminary data.</text>
</comment>
<proteinExistence type="predicted"/>
<protein>
    <submittedName>
        <fullName evidence="2">Outer membrane insertion signal domain protein</fullName>
    </submittedName>
</protein>